<gene>
    <name evidence="2" type="ORF">LUZ62_029633</name>
</gene>
<accession>A0AAV8HQD4</accession>
<dbReference type="EMBL" id="JAMFTS010000001">
    <property type="protein sequence ID" value="KAJ4817067.1"/>
    <property type="molecule type" value="Genomic_DNA"/>
</dbReference>
<dbReference type="GO" id="GO:0016787">
    <property type="term" value="F:hydrolase activity"/>
    <property type="evidence" value="ECO:0007669"/>
    <property type="project" value="UniProtKB-KW"/>
</dbReference>
<dbReference type="Gene3D" id="3.40.50.620">
    <property type="entry name" value="HUPs"/>
    <property type="match status" value="1"/>
</dbReference>
<evidence type="ECO:0000259" key="1">
    <source>
        <dbReference type="Pfam" id="PF00582"/>
    </source>
</evidence>
<keyword evidence="3" id="KW-1185">Reference proteome</keyword>
<dbReference type="PANTHER" id="PTHR46100:SF17">
    <property type="entry name" value="ADENINE NUCLEOTIDE ALPHA HYDROLASE-LIKE SUPERFAMILY PROTEIN"/>
    <property type="match status" value="1"/>
</dbReference>
<name>A0AAV8HQD4_9POAL</name>
<dbReference type="AlphaFoldDB" id="A0AAV8HQD4"/>
<organism evidence="2 3">
    <name type="scientific">Rhynchospora pubera</name>
    <dbReference type="NCBI Taxonomy" id="906938"/>
    <lineage>
        <taxon>Eukaryota</taxon>
        <taxon>Viridiplantae</taxon>
        <taxon>Streptophyta</taxon>
        <taxon>Embryophyta</taxon>
        <taxon>Tracheophyta</taxon>
        <taxon>Spermatophyta</taxon>
        <taxon>Magnoliopsida</taxon>
        <taxon>Liliopsida</taxon>
        <taxon>Poales</taxon>
        <taxon>Cyperaceae</taxon>
        <taxon>Cyperoideae</taxon>
        <taxon>Rhynchosporeae</taxon>
        <taxon>Rhynchospora</taxon>
    </lineage>
</organism>
<dbReference type="CDD" id="cd23659">
    <property type="entry name" value="USP_At3g01520-like"/>
    <property type="match status" value="1"/>
</dbReference>
<dbReference type="InterPro" id="IPR006015">
    <property type="entry name" value="Universal_stress_UspA"/>
</dbReference>
<dbReference type="InterPro" id="IPR006016">
    <property type="entry name" value="UspA"/>
</dbReference>
<dbReference type="Proteomes" id="UP001140206">
    <property type="component" value="Chromosome 1"/>
</dbReference>
<proteinExistence type="predicted"/>
<dbReference type="InterPro" id="IPR014729">
    <property type="entry name" value="Rossmann-like_a/b/a_fold"/>
</dbReference>
<keyword evidence="2" id="KW-0378">Hydrolase</keyword>
<feature type="domain" description="UspA" evidence="1">
    <location>
        <begin position="10"/>
        <end position="163"/>
    </location>
</feature>
<evidence type="ECO:0000313" key="3">
    <source>
        <dbReference type="Proteomes" id="UP001140206"/>
    </source>
</evidence>
<comment type="caution">
    <text evidence="2">The sequence shown here is derived from an EMBL/GenBank/DDBJ whole genome shotgun (WGS) entry which is preliminary data.</text>
</comment>
<reference evidence="2" key="1">
    <citation type="submission" date="2022-08" db="EMBL/GenBank/DDBJ databases">
        <authorList>
            <person name="Marques A."/>
        </authorList>
    </citation>
    <scope>NUCLEOTIDE SEQUENCE</scope>
    <source>
        <strain evidence="2">RhyPub2mFocal</strain>
        <tissue evidence="2">Leaves</tissue>
    </source>
</reference>
<evidence type="ECO:0000313" key="2">
    <source>
        <dbReference type="EMBL" id="KAJ4817067.1"/>
    </source>
</evidence>
<dbReference type="Pfam" id="PF00582">
    <property type="entry name" value="Usp"/>
    <property type="match status" value="1"/>
</dbReference>
<protein>
    <submittedName>
        <fullName evidence="2">Adenine nucleotide alpha hydrolases-like superfamily protein</fullName>
    </submittedName>
</protein>
<dbReference type="SUPFAM" id="SSF52402">
    <property type="entry name" value="Adenine nucleotide alpha hydrolases-like"/>
    <property type="match status" value="1"/>
</dbReference>
<sequence>MSNIVKMGERNVGVAMDFSACSKAALRWAATNLARRGDRLVLVHVNPSYQIEQGVVHLWEQDGSPLIPLYEFSDPLITKRYGVSPDNETLDILAQVANQRQVEVVAKVYWGDPMKKICEGIEKIPFHCLVVGSRGLSKVKRALLGSVSSYVVNHATCPVTVVKESAF</sequence>
<dbReference type="PRINTS" id="PR01438">
    <property type="entry name" value="UNVRSLSTRESS"/>
</dbReference>
<dbReference type="PANTHER" id="PTHR46100">
    <property type="entry name" value="IMP2'P"/>
    <property type="match status" value="1"/>
</dbReference>